<dbReference type="AlphaFoldDB" id="A0A6L6WPH4"/>
<comment type="caution">
    <text evidence="2">The sequence shown here is derived from an EMBL/GenBank/DDBJ whole genome shotgun (WGS) entry which is preliminary data.</text>
</comment>
<dbReference type="Proteomes" id="UP000478892">
    <property type="component" value="Unassembled WGS sequence"/>
</dbReference>
<protein>
    <recommendedName>
        <fullName evidence="1">Bacteriophage T5 Orf172 DNA-binding domain-containing protein</fullName>
    </recommendedName>
</protein>
<evidence type="ECO:0000313" key="2">
    <source>
        <dbReference type="EMBL" id="MVO18585.1"/>
    </source>
</evidence>
<name>A0A6L6WPH4_9RHOB</name>
<evidence type="ECO:0000313" key="3">
    <source>
        <dbReference type="Proteomes" id="UP000478892"/>
    </source>
</evidence>
<gene>
    <name evidence="2" type="ORF">GO984_22505</name>
</gene>
<dbReference type="Pfam" id="PF10544">
    <property type="entry name" value="T5orf172"/>
    <property type="match status" value="1"/>
</dbReference>
<dbReference type="InterPro" id="IPR018306">
    <property type="entry name" value="Phage_T5_Orf172_DNA-bd"/>
</dbReference>
<feature type="domain" description="Bacteriophage T5 Orf172 DNA-binding" evidence="1">
    <location>
        <begin position="222"/>
        <end position="298"/>
    </location>
</feature>
<organism evidence="2 3">
    <name type="scientific">Parasedimentitalea huanghaiensis</name>
    <dbReference type="NCBI Taxonomy" id="2682100"/>
    <lineage>
        <taxon>Bacteria</taxon>
        <taxon>Pseudomonadati</taxon>
        <taxon>Pseudomonadota</taxon>
        <taxon>Alphaproteobacteria</taxon>
        <taxon>Rhodobacterales</taxon>
        <taxon>Paracoccaceae</taxon>
        <taxon>Parasedimentitalea</taxon>
    </lineage>
</organism>
<reference evidence="2 3" key="1">
    <citation type="submission" date="2019-12" db="EMBL/GenBank/DDBJ databases">
        <authorList>
            <person name="Zhang Y.-J."/>
        </authorList>
    </citation>
    <scope>NUCLEOTIDE SEQUENCE [LARGE SCALE GENOMIC DNA]</scope>
    <source>
        <strain evidence="2 3">CY05</strain>
    </source>
</reference>
<sequence>MDEAEFKDRQIWVRAFYGFDPEHDGLIGFTLEQNRTTMMDKMRDGDLVLIYGAVDSLTDQNLQRQALGFLEVQLEECLDRERMSPSSIQWRKERGFQDRWNYGIRVTRAWRVTNRVHIKTIAPESYRGVYRFDRTTRAKLLEPDEHRRALSHHVRQVNVYGEEPVNESDLETGSLKHALRPSKGIPPTYGARSSNMNDGENHVYLMKFSGGAKFLLGHSGYSEGQALVKVGRSNDPARRLSEINTGFPERSTAKWSLVNTQKFPSGVTAHAVECDIKTAFGAAFNSEGGEFFSGDWDSMQNKFQNVCISSIPHILGAPGKAKGVK</sequence>
<keyword evidence="3" id="KW-1185">Reference proteome</keyword>
<proteinExistence type="predicted"/>
<accession>A0A6L6WPH4</accession>
<dbReference type="EMBL" id="WQLV01000026">
    <property type="protein sequence ID" value="MVO18585.1"/>
    <property type="molecule type" value="Genomic_DNA"/>
</dbReference>
<evidence type="ECO:0000259" key="1">
    <source>
        <dbReference type="Pfam" id="PF10544"/>
    </source>
</evidence>